<dbReference type="Proteomes" id="UP000465810">
    <property type="component" value="Unassembled WGS sequence"/>
</dbReference>
<dbReference type="RefSeq" id="WP_160986019.1">
    <property type="nucleotide sequence ID" value="NZ_WVTD01000007.1"/>
</dbReference>
<reference evidence="1 2" key="1">
    <citation type="submission" date="2019-12" db="EMBL/GenBank/DDBJ databases">
        <authorList>
            <person name="Feng G."/>
            <person name="Zhu H."/>
        </authorList>
    </citation>
    <scope>NUCLEOTIDE SEQUENCE [LARGE SCALE GENOMIC DNA]</scope>
    <source>
        <strain evidence="1 2">FGD1</strain>
    </source>
</reference>
<organism evidence="1 2">
    <name type="scientific">Novosphingobium silvae</name>
    <dbReference type="NCBI Taxonomy" id="2692619"/>
    <lineage>
        <taxon>Bacteria</taxon>
        <taxon>Pseudomonadati</taxon>
        <taxon>Pseudomonadota</taxon>
        <taxon>Alphaproteobacteria</taxon>
        <taxon>Sphingomonadales</taxon>
        <taxon>Sphingomonadaceae</taxon>
        <taxon>Novosphingobium</taxon>
    </lineage>
</organism>
<protein>
    <submittedName>
        <fullName evidence="1">Uncharacterized protein</fullName>
    </submittedName>
</protein>
<gene>
    <name evidence="1" type="ORF">GR702_11490</name>
</gene>
<evidence type="ECO:0000313" key="1">
    <source>
        <dbReference type="EMBL" id="MYL98386.1"/>
    </source>
</evidence>
<dbReference type="AlphaFoldDB" id="A0A7X4GHM1"/>
<accession>A0A7X4GHM1</accession>
<sequence length="206" mass="22817">MVAGERALRGDPARLRNRRKIRMNNETVREFLDAIPPIVQGIKELENDLPVPMIIAFGNGGSVLIFDMDDDFALTFAEEFTDAFDETAGPISRDDFSRELFAALNPGDAVNCHIRSNRWYTLRKVSRDAMGEATPWREVLGGSGQAEDVMVEIEPELIVATDFLAEVAAQGGEAVTTDQVLAECHSAIERLGLTKLFNDFRDARAD</sequence>
<dbReference type="EMBL" id="WVTD01000007">
    <property type="protein sequence ID" value="MYL98386.1"/>
    <property type="molecule type" value="Genomic_DNA"/>
</dbReference>
<keyword evidence="2" id="KW-1185">Reference proteome</keyword>
<name>A0A7X4GHM1_9SPHN</name>
<evidence type="ECO:0000313" key="2">
    <source>
        <dbReference type="Proteomes" id="UP000465810"/>
    </source>
</evidence>
<proteinExistence type="predicted"/>
<comment type="caution">
    <text evidence="1">The sequence shown here is derived from an EMBL/GenBank/DDBJ whole genome shotgun (WGS) entry which is preliminary data.</text>
</comment>